<dbReference type="InterPro" id="IPR050469">
    <property type="entry name" value="Diguanylate_Cyclase"/>
</dbReference>
<dbReference type="Pfam" id="PF00990">
    <property type="entry name" value="GGDEF"/>
    <property type="match status" value="1"/>
</dbReference>
<dbReference type="Gene3D" id="3.30.70.270">
    <property type="match status" value="1"/>
</dbReference>
<evidence type="ECO:0000313" key="5">
    <source>
        <dbReference type="EMBL" id="MDO3381688.1"/>
    </source>
</evidence>
<dbReference type="PROSITE" id="PS50887">
    <property type="entry name" value="GGDEF"/>
    <property type="match status" value="1"/>
</dbReference>
<dbReference type="Proteomes" id="UP001168380">
    <property type="component" value="Unassembled WGS sequence"/>
</dbReference>
<dbReference type="SUPFAM" id="SSF55073">
    <property type="entry name" value="Nucleotide cyclase"/>
    <property type="match status" value="1"/>
</dbReference>
<evidence type="ECO:0000256" key="2">
    <source>
        <dbReference type="ARBA" id="ARBA00034247"/>
    </source>
</evidence>
<evidence type="ECO:0000259" key="4">
    <source>
        <dbReference type="PROSITE" id="PS50887"/>
    </source>
</evidence>
<feature type="domain" description="GGDEF" evidence="4">
    <location>
        <begin position="267"/>
        <end position="398"/>
    </location>
</feature>
<protein>
    <recommendedName>
        <fullName evidence="1">diguanylate cyclase</fullName>
        <ecNumber evidence="1">2.7.7.65</ecNumber>
    </recommendedName>
</protein>
<evidence type="ECO:0000256" key="3">
    <source>
        <dbReference type="SAM" id="Coils"/>
    </source>
</evidence>
<comment type="caution">
    <text evidence="5">The sequence shown here is derived from an EMBL/GenBank/DDBJ whole genome shotgun (WGS) entry which is preliminary data.</text>
</comment>
<dbReference type="SMART" id="SM00267">
    <property type="entry name" value="GGDEF"/>
    <property type="match status" value="1"/>
</dbReference>
<dbReference type="PANTHER" id="PTHR45138:SF9">
    <property type="entry name" value="DIGUANYLATE CYCLASE DGCM-RELATED"/>
    <property type="match status" value="1"/>
</dbReference>
<dbReference type="CDD" id="cd01949">
    <property type="entry name" value="GGDEF"/>
    <property type="match status" value="1"/>
</dbReference>
<dbReference type="InterPro" id="IPR043128">
    <property type="entry name" value="Rev_trsase/Diguanyl_cyclase"/>
</dbReference>
<proteinExistence type="predicted"/>
<sequence length="399" mass="45241">MARENLNTYLYYDATDGGGTMGTWLDSARHHFRCEHIEPLKPSTYCGMSIELIQESDLSQGVDFSSYNAIILDIELESTQPRISVILRSFNPDYSEAGNVNTAQHMVVTLRRQDLDQPVTVGFNEFSVSEWWLIDRDIPRSFTLPDFNNIVVIGIDVRDRLGPGPHDVKLKRAALTGPWVNAESWYLGILATWLIGLVTYLVVRSLHWKSRAKGNEKKLKKLASRHRELRGEAQELKQRSERDSLSGLLNRLGFEEAFERMDTSLEAPVAVILIDIDHFKRINDRRGHAEGDRVIREVSSIISRNTRAQDILARWGGEEFLLVCPRTSLAQAFQLAEKIRHCIFSANYFADRPLAVSASLGVAELKQGESFTQLFNRVDECLYRAKGLGRNCTVLESEG</sequence>
<dbReference type="EMBL" id="JAULRT010000035">
    <property type="protein sequence ID" value="MDO3381688.1"/>
    <property type="molecule type" value="Genomic_DNA"/>
</dbReference>
<feature type="coiled-coil region" evidence="3">
    <location>
        <begin position="212"/>
        <end position="239"/>
    </location>
</feature>
<dbReference type="InterPro" id="IPR000160">
    <property type="entry name" value="GGDEF_dom"/>
</dbReference>
<dbReference type="GO" id="GO:0052621">
    <property type="term" value="F:diguanylate cyclase activity"/>
    <property type="evidence" value="ECO:0007669"/>
    <property type="project" value="UniProtKB-EC"/>
</dbReference>
<name>A0ABT8TF17_9GAMM</name>
<keyword evidence="5" id="KW-0548">Nucleotidyltransferase</keyword>
<dbReference type="NCBIfam" id="TIGR00254">
    <property type="entry name" value="GGDEF"/>
    <property type="match status" value="1"/>
</dbReference>
<keyword evidence="3" id="KW-0175">Coiled coil</keyword>
<accession>A0ABT8TF17</accession>
<gene>
    <name evidence="5" type="ORF">QWI16_05835</name>
</gene>
<keyword evidence="6" id="KW-1185">Reference proteome</keyword>
<comment type="catalytic activity">
    <reaction evidence="2">
        <text>2 GTP = 3',3'-c-di-GMP + 2 diphosphate</text>
        <dbReference type="Rhea" id="RHEA:24898"/>
        <dbReference type="ChEBI" id="CHEBI:33019"/>
        <dbReference type="ChEBI" id="CHEBI:37565"/>
        <dbReference type="ChEBI" id="CHEBI:58805"/>
        <dbReference type="EC" id="2.7.7.65"/>
    </reaction>
</comment>
<dbReference type="EC" id="2.7.7.65" evidence="1"/>
<reference evidence="5" key="1">
    <citation type="submission" date="2023-07" db="EMBL/GenBank/DDBJ databases">
        <title>Gilvimarinus algae sp. nov., isolated from the surface of Kelp.</title>
        <authorList>
            <person name="Sun Y.Y."/>
            <person name="Gong Y."/>
            <person name="Du Z.J."/>
        </authorList>
    </citation>
    <scope>NUCLEOTIDE SEQUENCE</scope>
    <source>
        <strain evidence="5">SDUM040014</strain>
    </source>
</reference>
<dbReference type="PANTHER" id="PTHR45138">
    <property type="entry name" value="REGULATORY COMPONENTS OF SENSORY TRANSDUCTION SYSTEM"/>
    <property type="match status" value="1"/>
</dbReference>
<dbReference type="InterPro" id="IPR029787">
    <property type="entry name" value="Nucleotide_cyclase"/>
</dbReference>
<evidence type="ECO:0000256" key="1">
    <source>
        <dbReference type="ARBA" id="ARBA00012528"/>
    </source>
</evidence>
<organism evidence="5 6">
    <name type="scientific">Gilvimarinus algae</name>
    <dbReference type="NCBI Taxonomy" id="3058037"/>
    <lineage>
        <taxon>Bacteria</taxon>
        <taxon>Pseudomonadati</taxon>
        <taxon>Pseudomonadota</taxon>
        <taxon>Gammaproteobacteria</taxon>
        <taxon>Cellvibrionales</taxon>
        <taxon>Cellvibrionaceae</taxon>
        <taxon>Gilvimarinus</taxon>
    </lineage>
</organism>
<dbReference type="RefSeq" id="WP_302711828.1">
    <property type="nucleotide sequence ID" value="NZ_JAULRT010000035.1"/>
</dbReference>
<evidence type="ECO:0000313" key="6">
    <source>
        <dbReference type="Proteomes" id="UP001168380"/>
    </source>
</evidence>
<keyword evidence="5" id="KW-0808">Transferase</keyword>